<dbReference type="GO" id="GO:0003712">
    <property type="term" value="F:transcription coregulator activity"/>
    <property type="evidence" value="ECO:0007669"/>
    <property type="project" value="InterPro"/>
</dbReference>
<keyword evidence="6 8" id="KW-0539">Nucleus</keyword>
<dbReference type="PANTHER" id="PTHR13208:SF2">
    <property type="entry name" value="MEDIATOR OF RNA POLYMERASE II TRANSCRIPTION SUBUNIT 4"/>
    <property type="match status" value="1"/>
</dbReference>
<evidence type="ECO:0000256" key="9">
    <source>
        <dbReference type="SAM" id="MobiDB-lite"/>
    </source>
</evidence>
<evidence type="ECO:0000256" key="3">
    <source>
        <dbReference type="ARBA" id="ARBA00020629"/>
    </source>
</evidence>
<dbReference type="InterPro" id="IPR019258">
    <property type="entry name" value="Mediator_Med4"/>
</dbReference>
<dbReference type="GO" id="GO:0070847">
    <property type="term" value="C:core mediator complex"/>
    <property type="evidence" value="ECO:0007669"/>
    <property type="project" value="TreeGrafter"/>
</dbReference>
<name>A0AAI8Z9B0_9PEZI</name>
<dbReference type="AlphaFoldDB" id="A0AAI8Z9B0"/>
<reference evidence="10" key="1">
    <citation type="submission" date="2023-11" db="EMBL/GenBank/DDBJ databases">
        <authorList>
            <person name="Alioto T."/>
            <person name="Alioto T."/>
            <person name="Gomez Garrido J."/>
        </authorList>
    </citation>
    <scope>NUCLEOTIDE SEQUENCE</scope>
</reference>
<keyword evidence="11" id="KW-1185">Reference proteome</keyword>
<keyword evidence="5 8" id="KW-0804">Transcription</keyword>
<comment type="caution">
    <text evidence="10">The sequence shown here is derived from an EMBL/GenBank/DDBJ whole genome shotgun (WGS) entry which is preliminary data.</text>
</comment>
<dbReference type="Proteomes" id="UP001296104">
    <property type="component" value="Unassembled WGS sequence"/>
</dbReference>
<sequence length="269" mass="30358">MYSQFQTSYQRVDASLQRLTDSIAAYNPSTTAAEELVAADEAVNKDVEQLVEHQQNHLRILQLRRTAVSLDEQIKNTLRLLADVRKEILSIPAVDTDGSDARREVKVDELLSYAKFISKTTVPPTFRKPLELPTHSAEAPTRQIANGIATPPQGTSQQEDGSKEGTRAVKELADTDKAWLLPQNLPFDPWPNGEVMRMGALGRIQKMLEDGEDPASVLSEEERKDEERKRREQEEREERETRKAREEWGYGGGAKRGTVADEPFNPDDF</sequence>
<comment type="subcellular location">
    <subcellularLocation>
        <location evidence="1 8">Nucleus</location>
    </subcellularLocation>
</comment>
<feature type="compositionally biased region" description="Basic and acidic residues" evidence="9">
    <location>
        <begin position="220"/>
        <end position="248"/>
    </location>
</feature>
<dbReference type="Pfam" id="PF10018">
    <property type="entry name" value="Med4"/>
    <property type="match status" value="1"/>
</dbReference>
<evidence type="ECO:0000313" key="10">
    <source>
        <dbReference type="EMBL" id="CAK4034751.1"/>
    </source>
</evidence>
<keyword evidence="8" id="KW-0010">Activator</keyword>
<dbReference type="GO" id="GO:0016592">
    <property type="term" value="C:mediator complex"/>
    <property type="evidence" value="ECO:0007669"/>
    <property type="project" value="InterPro"/>
</dbReference>
<organism evidence="10 11">
    <name type="scientific">Lecanosticta acicola</name>
    <dbReference type="NCBI Taxonomy" id="111012"/>
    <lineage>
        <taxon>Eukaryota</taxon>
        <taxon>Fungi</taxon>
        <taxon>Dikarya</taxon>
        <taxon>Ascomycota</taxon>
        <taxon>Pezizomycotina</taxon>
        <taxon>Dothideomycetes</taxon>
        <taxon>Dothideomycetidae</taxon>
        <taxon>Mycosphaerellales</taxon>
        <taxon>Mycosphaerellaceae</taxon>
        <taxon>Lecanosticta</taxon>
    </lineage>
</organism>
<dbReference type="EMBL" id="CAVMBE010000133">
    <property type="protein sequence ID" value="CAK4034751.1"/>
    <property type="molecule type" value="Genomic_DNA"/>
</dbReference>
<feature type="region of interest" description="Disordered" evidence="9">
    <location>
        <begin position="145"/>
        <end position="166"/>
    </location>
</feature>
<evidence type="ECO:0000256" key="5">
    <source>
        <dbReference type="ARBA" id="ARBA00023163"/>
    </source>
</evidence>
<dbReference type="PANTHER" id="PTHR13208">
    <property type="entry name" value="MEDIATOR OF RNA POLYMERASE II TRANSCRIPTION SUBUNIT 4"/>
    <property type="match status" value="1"/>
</dbReference>
<proteinExistence type="inferred from homology"/>
<keyword evidence="4 8" id="KW-0805">Transcription regulation</keyword>
<comment type="function">
    <text evidence="8">Component of the Mediator complex, a coactivator involved in the regulated transcription of nearly all RNA polymerase II-dependent genes. Mediator functions as a bridge to convey information from gene-specific regulatory proteins to the basal RNA polymerase II transcription machinery. Mediator is recruited to promoters by direct interactions with regulatory proteins and serves as a scaffold for the assembly of a functional preinitiation complex with RNA polymerase II and the general transcription factors.</text>
</comment>
<gene>
    <name evidence="8" type="primary">MED4</name>
    <name evidence="10" type="ORF">LECACI_7A009909</name>
</gene>
<evidence type="ECO:0000256" key="2">
    <source>
        <dbReference type="ARBA" id="ARBA00009626"/>
    </source>
</evidence>
<evidence type="ECO:0000256" key="8">
    <source>
        <dbReference type="RuleBase" id="RU364141"/>
    </source>
</evidence>
<evidence type="ECO:0000313" key="11">
    <source>
        <dbReference type="Proteomes" id="UP001296104"/>
    </source>
</evidence>
<feature type="region of interest" description="Disordered" evidence="9">
    <location>
        <begin position="209"/>
        <end position="269"/>
    </location>
</feature>
<evidence type="ECO:0000256" key="4">
    <source>
        <dbReference type="ARBA" id="ARBA00023015"/>
    </source>
</evidence>
<accession>A0AAI8Z9B0</accession>
<comment type="subunit">
    <text evidence="8">Component of the Mediator complex.</text>
</comment>
<dbReference type="GO" id="GO:0006357">
    <property type="term" value="P:regulation of transcription by RNA polymerase II"/>
    <property type="evidence" value="ECO:0007669"/>
    <property type="project" value="InterPro"/>
</dbReference>
<comment type="similarity">
    <text evidence="2 8">Belongs to the Mediator complex subunit 4 family.</text>
</comment>
<evidence type="ECO:0000256" key="7">
    <source>
        <dbReference type="ARBA" id="ARBA00031257"/>
    </source>
</evidence>
<evidence type="ECO:0000256" key="6">
    <source>
        <dbReference type="ARBA" id="ARBA00023242"/>
    </source>
</evidence>
<evidence type="ECO:0000256" key="1">
    <source>
        <dbReference type="ARBA" id="ARBA00004123"/>
    </source>
</evidence>
<protein>
    <recommendedName>
        <fullName evidence="3 8">Mediator of RNA polymerase II transcription subunit 4</fullName>
    </recommendedName>
    <alternativeName>
        <fullName evidence="7 8">Mediator complex subunit 4</fullName>
    </alternativeName>
</protein>